<protein>
    <recommendedName>
        <fullName evidence="3">Lipocalin-like domain-containing protein</fullName>
    </recommendedName>
</protein>
<name>A0A6G9AGR8_9BACT</name>
<dbReference type="AlphaFoldDB" id="A0A6G9AGR8"/>
<evidence type="ECO:0000313" key="1">
    <source>
        <dbReference type="EMBL" id="QIP11534.1"/>
    </source>
</evidence>
<dbReference type="KEGG" id="spib:G8759_02250"/>
<sequence>MKNVWIALCLLWLVSACLPEKIGKKDPEPDLAGLYQITNFVNDGVTLIPRSGVSGRVNVTKDSDNQIGISFSITNNGQTSNVDGGIVSISKSSGSSYDIVENGTRIGSIDGTNFSLSYSDINSSFSISAKK</sequence>
<evidence type="ECO:0000313" key="2">
    <source>
        <dbReference type="Proteomes" id="UP000501802"/>
    </source>
</evidence>
<proteinExistence type="predicted"/>
<dbReference type="EMBL" id="CP050063">
    <property type="protein sequence ID" value="QIP11534.1"/>
    <property type="molecule type" value="Genomic_DNA"/>
</dbReference>
<dbReference type="Proteomes" id="UP000501802">
    <property type="component" value="Chromosome"/>
</dbReference>
<gene>
    <name evidence="1" type="ORF">G8759_02250</name>
</gene>
<organism evidence="1 2">
    <name type="scientific">Spirosoma aureum</name>
    <dbReference type="NCBI Taxonomy" id="2692134"/>
    <lineage>
        <taxon>Bacteria</taxon>
        <taxon>Pseudomonadati</taxon>
        <taxon>Bacteroidota</taxon>
        <taxon>Cytophagia</taxon>
        <taxon>Cytophagales</taxon>
        <taxon>Cytophagaceae</taxon>
        <taxon>Spirosoma</taxon>
    </lineage>
</organism>
<dbReference type="PROSITE" id="PS51257">
    <property type="entry name" value="PROKAR_LIPOPROTEIN"/>
    <property type="match status" value="1"/>
</dbReference>
<keyword evidence="2" id="KW-1185">Reference proteome</keyword>
<evidence type="ECO:0008006" key="3">
    <source>
        <dbReference type="Google" id="ProtNLM"/>
    </source>
</evidence>
<accession>A0A6G9AGR8</accession>
<dbReference type="RefSeq" id="WP_167204816.1">
    <property type="nucleotide sequence ID" value="NZ_CP050063.1"/>
</dbReference>
<reference evidence="1 2" key="1">
    <citation type="submission" date="2020-03" db="EMBL/GenBank/DDBJ databases">
        <authorList>
            <person name="Kim M.K."/>
        </authorList>
    </citation>
    <scope>NUCLEOTIDE SEQUENCE [LARGE SCALE GENOMIC DNA]</scope>
    <source>
        <strain evidence="1 2">BT328</strain>
    </source>
</reference>